<proteinExistence type="predicted"/>
<evidence type="ECO:0000256" key="1">
    <source>
        <dbReference type="SAM" id="MobiDB-lite"/>
    </source>
</evidence>
<keyword evidence="3" id="KW-1185">Reference proteome</keyword>
<evidence type="ECO:0000313" key="2">
    <source>
        <dbReference type="EMBL" id="KAG0572955.1"/>
    </source>
</evidence>
<comment type="caution">
    <text evidence="2">The sequence shown here is derived from an EMBL/GenBank/DDBJ whole genome shotgun (WGS) entry which is preliminary data.</text>
</comment>
<reference evidence="2" key="1">
    <citation type="submission" date="2020-06" db="EMBL/GenBank/DDBJ databases">
        <title>WGS assembly of Ceratodon purpureus strain R40.</title>
        <authorList>
            <person name="Carey S.B."/>
            <person name="Jenkins J."/>
            <person name="Shu S."/>
            <person name="Lovell J.T."/>
            <person name="Sreedasyam A."/>
            <person name="Maumus F."/>
            <person name="Tiley G.P."/>
            <person name="Fernandez-Pozo N."/>
            <person name="Barry K."/>
            <person name="Chen C."/>
            <person name="Wang M."/>
            <person name="Lipzen A."/>
            <person name="Daum C."/>
            <person name="Saski C.A."/>
            <person name="Payton A.C."/>
            <person name="Mcbreen J.C."/>
            <person name="Conrad R.E."/>
            <person name="Kollar L.M."/>
            <person name="Olsson S."/>
            <person name="Huttunen S."/>
            <person name="Landis J.B."/>
            <person name="Wickett N.J."/>
            <person name="Johnson M.G."/>
            <person name="Rensing S.A."/>
            <person name="Grimwood J."/>
            <person name="Schmutz J."/>
            <person name="Mcdaniel S.F."/>
        </authorList>
    </citation>
    <scope>NUCLEOTIDE SEQUENCE</scope>
    <source>
        <strain evidence="2">R40</strain>
    </source>
</reference>
<organism evidence="2 3">
    <name type="scientific">Ceratodon purpureus</name>
    <name type="common">Fire moss</name>
    <name type="synonym">Dicranum purpureum</name>
    <dbReference type="NCBI Taxonomy" id="3225"/>
    <lineage>
        <taxon>Eukaryota</taxon>
        <taxon>Viridiplantae</taxon>
        <taxon>Streptophyta</taxon>
        <taxon>Embryophyta</taxon>
        <taxon>Bryophyta</taxon>
        <taxon>Bryophytina</taxon>
        <taxon>Bryopsida</taxon>
        <taxon>Dicranidae</taxon>
        <taxon>Pseudoditrichales</taxon>
        <taxon>Ditrichaceae</taxon>
        <taxon>Ceratodon</taxon>
    </lineage>
</organism>
<evidence type="ECO:0000313" key="3">
    <source>
        <dbReference type="Proteomes" id="UP000822688"/>
    </source>
</evidence>
<dbReference type="AlphaFoldDB" id="A0A8T0HQE2"/>
<feature type="region of interest" description="Disordered" evidence="1">
    <location>
        <begin position="67"/>
        <end position="89"/>
    </location>
</feature>
<dbReference type="EMBL" id="CM026426">
    <property type="protein sequence ID" value="KAG0572955.1"/>
    <property type="molecule type" value="Genomic_DNA"/>
</dbReference>
<protein>
    <submittedName>
        <fullName evidence="2">Uncharacterized protein</fullName>
    </submittedName>
</protein>
<name>A0A8T0HQE2_CERPU</name>
<accession>A0A8T0HQE2</accession>
<dbReference type="Proteomes" id="UP000822688">
    <property type="component" value="Chromosome V"/>
</dbReference>
<gene>
    <name evidence="2" type="ORF">KC19_VG137500</name>
</gene>
<feature type="compositionally biased region" description="Low complexity" evidence="1">
    <location>
        <begin position="73"/>
        <end position="85"/>
    </location>
</feature>
<sequence>MTRAIRKWWTSATPLVYITWTGLPVRGIPRTSVDAALFILFSSRMTNRKTSPAVRLHVPTTQLEAPLPPPATPAATIQAPASAASRPRRSMATWKSFWAS</sequence>